<feature type="transmembrane region" description="Helical" evidence="1">
    <location>
        <begin position="143"/>
        <end position="165"/>
    </location>
</feature>
<feature type="transmembrane region" description="Helical" evidence="1">
    <location>
        <begin position="319"/>
        <end position="341"/>
    </location>
</feature>
<feature type="transmembrane region" description="Helical" evidence="1">
    <location>
        <begin position="104"/>
        <end position="123"/>
    </location>
</feature>
<name>A0A223V9B5_9FLAO</name>
<evidence type="ECO:0000259" key="2">
    <source>
        <dbReference type="Pfam" id="PF01433"/>
    </source>
</evidence>
<dbReference type="EMBL" id="CP022957">
    <property type="protein sequence ID" value="ASV31548.1"/>
    <property type="molecule type" value="Genomic_DNA"/>
</dbReference>
<evidence type="ECO:0000313" key="4">
    <source>
        <dbReference type="Proteomes" id="UP000215244"/>
    </source>
</evidence>
<feature type="transmembrane region" description="Helical" evidence="1">
    <location>
        <begin position="520"/>
        <end position="544"/>
    </location>
</feature>
<proteinExistence type="predicted"/>
<dbReference type="Gene3D" id="1.10.390.10">
    <property type="entry name" value="Neutral Protease Domain 2"/>
    <property type="match status" value="1"/>
</dbReference>
<dbReference type="OrthoDB" id="100605at2"/>
<keyword evidence="1" id="KW-0472">Membrane</keyword>
<keyword evidence="4" id="KW-1185">Reference proteome</keyword>
<sequence length="1057" mass="120261">MIKAVIKNDISGIFRQKIVYVALVLLVGIGLLAGFQFKVSLGEGVTENAPYNIGYVMGLLSLILIFIATVFAFPLLFKEKDANFGPIVFTTPVQKSNFAVSRFFSFYTLTILAFFIIIVGFIIGSQIKLAHTVDSAFHPWHYVYPFIVFGCFNALLICMLLFGVAQKFQNKLLVALCGLALYVLYMIIMLFSNAPFMAQALPQSLFAQKISALTDPFGLSAYFMESKDLTVMQRNTQVVPFSNYFALNRLLYLALSCIGIYVGCRTFSFLPKSRRKAKTQKHSGDVKLSGINVPFKAIAPIFSLKSQRQSIFSFFKIDVLYLFKSIALVTVSVLLLFYVGVEMYSDIDMGIRFPENYAGSGLLAQTINGIFYIIGGLVLVYFVNDVYWRSDASNFSIIQNTTFYSHQKLIGHFGSLTLLVCFLTVLLLAEAIIFQFLYGYLIFDWNAYLGIFVFNTLPLLLLVGYLLFINYLFKNKTLSLVVSILFFFLLATPISNYIIHHSLFRFLSGYLGTYSDFIGYGAYLPVFGLRLVFGFSIVSLLFLIHFLLYNKGKKRIGFAAILMMVCIGALSSKFYLDGYKPKDKDTLLAEMAGYEKTYRKYDAIPQPTVKNVVTQISLSPETKSYTIKGSYVMKNLHSVPLDSILISVPSDFDVESMVFQTKNETIPIKNADNELVLKHPIQPNDSAHLSFDLHYQWQAVNGHRSFNAIIADGSFMRISRYFPLFGYDEDREIKDDDIRRQYHLGKATSIKPLEAKRTHIDDFIDLEMQISVSDDQIAVGTGELKKEWRKDGKRFFLYEANDIPFRFALSSARYKVKKAIHNGVHIEVLYHPIHGQNVGELIKNTTLTLDYCSKNFGPYPFTSIVFAEVSSFTQGFNGTAYPGVIYMTENMAFHSNVKAGDNQDVINELAGHEVAHFWWGNNQISPDYREGYAMLTESLAMYTEMMIYKQRHGEEKMLERLEVQKQIYESQKGFHEPVPLLKATQQYTDIAYNKGAVVFVELSQLIGENTLNLVLKNFLKDFKYPNPKPVSTDLLTEILKVSDKKFHQRIKDLFWEE</sequence>
<dbReference type="InterPro" id="IPR014782">
    <property type="entry name" value="Peptidase_M1_dom"/>
</dbReference>
<feature type="transmembrane region" description="Helical" evidence="1">
    <location>
        <begin position="416"/>
        <end position="441"/>
    </location>
</feature>
<evidence type="ECO:0000256" key="1">
    <source>
        <dbReference type="SAM" id="Phobius"/>
    </source>
</evidence>
<dbReference type="Proteomes" id="UP000215244">
    <property type="component" value="Chromosome"/>
</dbReference>
<reference evidence="3 4" key="1">
    <citation type="submission" date="2017-08" db="EMBL/GenBank/DDBJ databases">
        <title>The complete genome sequence of Maribacter sp. B1, isolated from deep-sea sediment.</title>
        <authorList>
            <person name="Wu Y.-H."/>
            <person name="Cheng H."/>
            <person name="Xu X.-W."/>
        </authorList>
    </citation>
    <scope>NUCLEOTIDE SEQUENCE [LARGE SCALE GENOMIC DNA]</scope>
    <source>
        <strain evidence="3 4">B1</strain>
    </source>
</reference>
<feature type="transmembrane region" description="Helical" evidence="1">
    <location>
        <begin position="53"/>
        <end position="77"/>
    </location>
</feature>
<protein>
    <recommendedName>
        <fullName evidence="2">Peptidase M1 membrane alanine aminopeptidase domain-containing protein</fullName>
    </recommendedName>
</protein>
<feature type="transmembrane region" description="Helical" evidence="1">
    <location>
        <begin position="250"/>
        <end position="270"/>
    </location>
</feature>
<dbReference type="InterPro" id="IPR027268">
    <property type="entry name" value="Peptidase_M4/M1_CTD_sf"/>
</dbReference>
<dbReference type="RefSeq" id="WP_094998150.1">
    <property type="nucleotide sequence ID" value="NZ_BMJL01000013.1"/>
</dbReference>
<feature type="transmembrane region" description="Helical" evidence="1">
    <location>
        <begin position="361"/>
        <end position="383"/>
    </location>
</feature>
<dbReference type="SUPFAM" id="SSF55486">
    <property type="entry name" value="Metalloproteases ('zincins'), catalytic domain"/>
    <property type="match status" value="1"/>
</dbReference>
<keyword evidence="1" id="KW-0812">Transmembrane</keyword>
<dbReference type="KEGG" id="marb:CJ263_15740"/>
<feature type="transmembrane region" description="Helical" evidence="1">
    <location>
        <begin position="447"/>
        <end position="468"/>
    </location>
</feature>
<feature type="transmembrane region" description="Helical" evidence="1">
    <location>
        <begin position="20"/>
        <end position="41"/>
    </location>
</feature>
<dbReference type="GO" id="GO:0008270">
    <property type="term" value="F:zinc ion binding"/>
    <property type="evidence" value="ECO:0007669"/>
    <property type="project" value="InterPro"/>
</dbReference>
<accession>A0A223V9B5</accession>
<gene>
    <name evidence="3" type="ORF">CJ263_15740</name>
</gene>
<dbReference type="AlphaFoldDB" id="A0A223V9B5"/>
<evidence type="ECO:0000313" key="3">
    <source>
        <dbReference type="EMBL" id="ASV31548.1"/>
    </source>
</evidence>
<organism evidence="3 4">
    <name type="scientific">Maribacter cobaltidurans</name>
    <dbReference type="NCBI Taxonomy" id="1178778"/>
    <lineage>
        <taxon>Bacteria</taxon>
        <taxon>Pseudomonadati</taxon>
        <taxon>Bacteroidota</taxon>
        <taxon>Flavobacteriia</taxon>
        <taxon>Flavobacteriales</taxon>
        <taxon>Flavobacteriaceae</taxon>
        <taxon>Maribacter</taxon>
    </lineage>
</organism>
<feature type="transmembrane region" description="Helical" evidence="1">
    <location>
        <begin position="556"/>
        <end position="576"/>
    </location>
</feature>
<dbReference type="GO" id="GO:0008237">
    <property type="term" value="F:metallopeptidase activity"/>
    <property type="evidence" value="ECO:0007669"/>
    <property type="project" value="InterPro"/>
</dbReference>
<feature type="domain" description="Peptidase M1 membrane alanine aminopeptidase" evidence="2">
    <location>
        <begin position="847"/>
        <end position="1046"/>
    </location>
</feature>
<feature type="transmembrane region" description="Helical" evidence="1">
    <location>
        <begin position="480"/>
        <end position="500"/>
    </location>
</feature>
<dbReference type="Pfam" id="PF01433">
    <property type="entry name" value="Peptidase_M1"/>
    <property type="match status" value="1"/>
</dbReference>
<feature type="transmembrane region" description="Helical" evidence="1">
    <location>
        <begin position="172"/>
        <end position="192"/>
    </location>
</feature>
<keyword evidence="1" id="KW-1133">Transmembrane helix</keyword>